<dbReference type="InterPro" id="IPR003709">
    <property type="entry name" value="VanY-like_core_dom"/>
</dbReference>
<dbReference type="InterPro" id="IPR009045">
    <property type="entry name" value="Zn_M74/Hedgehog-like"/>
</dbReference>
<feature type="domain" description="D-alanyl-D-alanine carboxypeptidase-like core" evidence="3">
    <location>
        <begin position="127"/>
        <end position="254"/>
    </location>
</feature>
<evidence type="ECO:0000256" key="1">
    <source>
        <dbReference type="SAM" id="MobiDB-lite"/>
    </source>
</evidence>
<dbReference type="InterPro" id="IPR058193">
    <property type="entry name" value="VanY/YodJ_core_dom"/>
</dbReference>
<dbReference type="Gene3D" id="3.30.1380.10">
    <property type="match status" value="1"/>
</dbReference>
<name>A0AB35U6T5_9FIRM</name>
<protein>
    <submittedName>
        <fullName evidence="4">M15 family metallopeptidase</fullName>
    </submittedName>
</protein>
<keyword evidence="2" id="KW-0812">Transmembrane</keyword>
<evidence type="ECO:0000313" key="4">
    <source>
        <dbReference type="EMBL" id="MDX8418935.1"/>
    </source>
</evidence>
<comment type="caution">
    <text evidence="4">The sequence shown here is derived from an EMBL/GenBank/DDBJ whole genome shotgun (WGS) entry which is preliminary data.</text>
</comment>
<keyword evidence="2" id="KW-1133">Transmembrane helix</keyword>
<accession>A0AB35U6T5</accession>
<dbReference type="InterPro" id="IPR052179">
    <property type="entry name" value="DD-CPase-like"/>
</dbReference>
<feature type="region of interest" description="Disordered" evidence="1">
    <location>
        <begin position="61"/>
        <end position="88"/>
    </location>
</feature>
<dbReference type="CDD" id="cd14852">
    <property type="entry name" value="LD-carboxypeptidase"/>
    <property type="match status" value="1"/>
</dbReference>
<organism evidence="4 5">
    <name type="scientific">Grylomicrobium aquisgranensis</name>
    <dbReference type="NCBI Taxonomy" id="2926318"/>
    <lineage>
        <taxon>Bacteria</taxon>
        <taxon>Bacillati</taxon>
        <taxon>Bacillota</taxon>
        <taxon>Erysipelotrichia</taxon>
        <taxon>Erysipelotrichales</taxon>
        <taxon>Erysipelotrichaceae</taxon>
        <taxon>Grylomicrobium</taxon>
    </lineage>
</organism>
<dbReference type="GO" id="GO:0008233">
    <property type="term" value="F:peptidase activity"/>
    <property type="evidence" value="ECO:0007669"/>
    <property type="project" value="InterPro"/>
</dbReference>
<dbReference type="GO" id="GO:0006508">
    <property type="term" value="P:proteolysis"/>
    <property type="evidence" value="ECO:0007669"/>
    <property type="project" value="InterPro"/>
</dbReference>
<dbReference type="Proteomes" id="UP001286174">
    <property type="component" value="Unassembled WGS sequence"/>
</dbReference>
<dbReference type="EMBL" id="JALBUR010000003">
    <property type="protein sequence ID" value="MDX8418935.1"/>
    <property type="molecule type" value="Genomic_DNA"/>
</dbReference>
<dbReference type="Pfam" id="PF02557">
    <property type="entry name" value="VanY"/>
    <property type="match status" value="1"/>
</dbReference>
<gene>
    <name evidence="4" type="ORF">MOZ60_02370</name>
</gene>
<feature type="transmembrane region" description="Helical" evidence="2">
    <location>
        <begin position="12"/>
        <end position="33"/>
    </location>
</feature>
<evidence type="ECO:0000313" key="5">
    <source>
        <dbReference type="Proteomes" id="UP001286174"/>
    </source>
</evidence>
<keyword evidence="2" id="KW-0472">Membrane</keyword>
<feature type="compositionally biased region" description="Low complexity" evidence="1">
    <location>
        <begin position="61"/>
        <end position="74"/>
    </location>
</feature>
<keyword evidence="5" id="KW-1185">Reference proteome</keyword>
<evidence type="ECO:0000259" key="3">
    <source>
        <dbReference type="Pfam" id="PF02557"/>
    </source>
</evidence>
<reference evidence="4 5" key="1">
    <citation type="submission" date="2022-03" db="EMBL/GenBank/DDBJ databases">
        <title>Novel taxa within the pig intestine.</title>
        <authorList>
            <person name="Wylensek D."/>
            <person name="Bishof K."/>
            <person name="Afrizal A."/>
            <person name="Clavel T."/>
        </authorList>
    </citation>
    <scope>NUCLEOTIDE SEQUENCE [LARGE SCALE GENOMIC DNA]</scope>
    <source>
        <strain evidence="4 5">CLA-KB-P133</strain>
    </source>
</reference>
<dbReference type="PANTHER" id="PTHR34385">
    <property type="entry name" value="D-ALANYL-D-ALANINE CARBOXYPEPTIDASE"/>
    <property type="match status" value="1"/>
</dbReference>
<dbReference type="AlphaFoldDB" id="A0AB35U6T5"/>
<dbReference type="PANTHER" id="PTHR34385:SF1">
    <property type="entry name" value="PEPTIDOGLYCAN L-ALANYL-D-GLUTAMATE ENDOPEPTIDASE CWLK"/>
    <property type="match status" value="1"/>
</dbReference>
<dbReference type="SUPFAM" id="SSF55166">
    <property type="entry name" value="Hedgehog/DD-peptidase"/>
    <property type="match status" value="1"/>
</dbReference>
<sequence>MKYRRKKRHLRYQRLVVVIAVMALILASIVSLVDTMRHKQSAAASPSASAVSSAQASETADSSASAASTSNPTAVFTPASTDPENDTRLTDPSSILFCANKKHPLPSGYAPEDVRYVNVAQIYNNAVMREEAATAMENMFAAAQADGITLTLGSGYRSYDLQTTLYNKYVDDDGTDYADSISSRPGYSDHQTGLAADLNGDDESTYCDKSFINTDAGQWLYHNAYRYGFIMRYPEGKTDYTGYDYEPWHYRYVGVDTATAMYNIDPDLSFEEYFGISGGDYNS</sequence>
<evidence type="ECO:0000256" key="2">
    <source>
        <dbReference type="SAM" id="Phobius"/>
    </source>
</evidence>
<proteinExistence type="predicted"/>